<dbReference type="GO" id="GO:0016020">
    <property type="term" value="C:membrane"/>
    <property type="evidence" value="ECO:0007669"/>
    <property type="project" value="UniProtKB-SubCell"/>
</dbReference>
<name>A0A3B1CW28_9ZZZZ</name>
<dbReference type="NCBIfam" id="TIGR01932">
    <property type="entry name" value="hflC"/>
    <property type="match status" value="1"/>
</dbReference>
<comment type="subcellular location">
    <subcellularLocation>
        <location evidence="1">Membrane</location>
    </subcellularLocation>
</comment>
<feature type="domain" description="Band 7" evidence="6">
    <location>
        <begin position="23"/>
        <end position="187"/>
    </location>
</feature>
<reference evidence="7" key="1">
    <citation type="submission" date="2018-06" db="EMBL/GenBank/DDBJ databases">
        <authorList>
            <person name="Zhirakovskaya E."/>
        </authorList>
    </citation>
    <scope>NUCLEOTIDE SEQUENCE</scope>
</reference>
<evidence type="ECO:0000259" key="6">
    <source>
        <dbReference type="SMART" id="SM00244"/>
    </source>
</evidence>
<protein>
    <submittedName>
        <fullName evidence="7">HflC protein</fullName>
    </submittedName>
</protein>
<dbReference type="InterPro" id="IPR010200">
    <property type="entry name" value="HflC"/>
</dbReference>
<dbReference type="Pfam" id="PF01145">
    <property type="entry name" value="Band_7"/>
    <property type="match status" value="1"/>
</dbReference>
<dbReference type="Gene3D" id="3.30.479.30">
    <property type="entry name" value="Band 7 domain"/>
    <property type="match status" value="1"/>
</dbReference>
<dbReference type="InterPro" id="IPR036013">
    <property type="entry name" value="Band_7/SPFH_dom_sf"/>
</dbReference>
<accession>A0A3B1CW28</accession>
<keyword evidence="4" id="KW-1133">Transmembrane helix</keyword>
<dbReference type="InterPro" id="IPR001107">
    <property type="entry name" value="Band_7"/>
</dbReference>
<evidence type="ECO:0000256" key="5">
    <source>
        <dbReference type="ARBA" id="ARBA00023136"/>
    </source>
</evidence>
<evidence type="ECO:0000256" key="2">
    <source>
        <dbReference type="ARBA" id="ARBA00007862"/>
    </source>
</evidence>
<dbReference type="PANTHER" id="PTHR42911:SF1">
    <property type="entry name" value="MODULATOR OF FTSH PROTEASE HFLC"/>
    <property type="match status" value="1"/>
</dbReference>
<dbReference type="CDD" id="cd03405">
    <property type="entry name" value="SPFH_HflC"/>
    <property type="match status" value="1"/>
</dbReference>
<sequence length="286" mass="33357">MVKKAALPIFIIILLVVVYLAQASMFIVNQNQQVVVVEFGKFIRTVTHPGLHFKMPFIQSSIFYDNRLLDHDVLPTEIVTKDKRTLVVDNYAKWRIVDAEAFYTRVKTERVARDRLRDIMYSELRLSFGSHDLAEIVSLRRPELMAEVTERSNIKLQELNIGIEIVDVRIKRADLPRENQQAVFQRMREERKRIAMQFRSEGKEEAKKIRAKTDKEKVILLAEARRKEQAIKGHGDAKSIKITAESFGKDPEFYAFQRSIEAYKNSLVERNTIILSQDSPFLKYLK</sequence>
<evidence type="ECO:0000256" key="4">
    <source>
        <dbReference type="ARBA" id="ARBA00022989"/>
    </source>
</evidence>
<gene>
    <name evidence="7" type="ORF">MNBD_NITROSPINAE04-2117</name>
</gene>
<dbReference type="EMBL" id="UOGA01000248">
    <property type="protein sequence ID" value="VAX23425.1"/>
    <property type="molecule type" value="Genomic_DNA"/>
</dbReference>
<proteinExistence type="inferred from homology"/>
<evidence type="ECO:0000256" key="3">
    <source>
        <dbReference type="ARBA" id="ARBA00022692"/>
    </source>
</evidence>
<evidence type="ECO:0000313" key="7">
    <source>
        <dbReference type="EMBL" id="VAX23425.1"/>
    </source>
</evidence>
<keyword evidence="3" id="KW-0812">Transmembrane</keyword>
<comment type="similarity">
    <text evidence="2">Belongs to the band 7/mec-2 family. HflC subfamily.</text>
</comment>
<evidence type="ECO:0000256" key="1">
    <source>
        <dbReference type="ARBA" id="ARBA00004370"/>
    </source>
</evidence>
<dbReference type="PIRSF" id="PIRSF005651">
    <property type="entry name" value="HflC"/>
    <property type="match status" value="1"/>
</dbReference>
<dbReference type="SUPFAM" id="SSF117892">
    <property type="entry name" value="Band 7/SPFH domain"/>
    <property type="match status" value="1"/>
</dbReference>
<dbReference type="SMART" id="SM00244">
    <property type="entry name" value="PHB"/>
    <property type="match status" value="1"/>
</dbReference>
<organism evidence="7">
    <name type="scientific">hydrothermal vent metagenome</name>
    <dbReference type="NCBI Taxonomy" id="652676"/>
    <lineage>
        <taxon>unclassified sequences</taxon>
        <taxon>metagenomes</taxon>
        <taxon>ecological metagenomes</taxon>
    </lineage>
</organism>
<keyword evidence="5" id="KW-0472">Membrane</keyword>
<dbReference type="PANTHER" id="PTHR42911">
    <property type="entry name" value="MODULATOR OF FTSH PROTEASE HFLC"/>
    <property type="match status" value="1"/>
</dbReference>
<dbReference type="AlphaFoldDB" id="A0A3B1CW28"/>